<keyword evidence="5" id="KW-1185">Reference proteome</keyword>
<evidence type="ECO:0000313" key="4">
    <source>
        <dbReference type="EMBL" id="KAK1626825.1"/>
    </source>
</evidence>
<dbReference type="Proteomes" id="UP001231189">
    <property type="component" value="Unassembled WGS sequence"/>
</dbReference>
<sequence>MSGPSAQKPSSTGDGVDRRHRPAVGTLHVTPTVTVGATMAVATKIWRPKVTVGTDSPVGTGTATHTPHTHAPTRRAAAVPFPSSAAPPPPASTRRRQIPTPPGRQIPQPTAAPRSPPPPRPAAPRPAAHRHAASTRTSARPGHPHPPTSRPARSTRPTRRGPASDPPTPSSRHRALLTRRPQHPASPAGPRLGPPFHRRHGTYHEVDVGNGQKRQTKVAIKILRYLPFIKRIQRLYMFEETAKQMTWHKTGIRLQDEKKRVPMVHPSDGQSWKHFDEKHPNEASEARNVRIAIATDGFNPYGMSTAAYSCWPVFVIPLNLPPEVVMQRKNIFLSMILPGPEYPGKKLSVLMQPLVDDLHHSWHHGTLTYDRASKRNFIMKVWFHYSMHDLPGYALFCGHSTAGKFPCPVCRHELEFRHLKAGHKYVAFDKHRKFLSPGHRFRSDKKNFTKGVVVLEHKEIPKFDGATVDAELRALQPSKEPGHQFEGYGKTHNWTHIAGITELEYYKDLKLPHNIDMMHTEKNCGEAFLNTCCNIPGKSRDNVSARVDIEEICDRVALHMQPPEGNRKGWLKPHAKYCLDSADKKEAFTWLKYDVMFPDGYCSNMSKGVNLATGKINGLKSHDYHIWIERLMPVMLRGYLPDHVWRVLAEVSHFFRTVCAKQICTEVIEKLQKQVPDMLCKLEMIFPPGFFTPMLHLIVHLANEALLGGPVQYRWQFCIEREFKYIRYKCGNKNKIEACIAEATLLHEMADATIMYYANDVPTKHNPVARYNSDEPKRDPKLLLFQYPGGKAGASKVENISPEEKDCIMLYVLMNMEEVVDFMSQFHDEMWSGRNGPTPTQWYTLLKEGAPPLNKSFVNWFYEKGADPNVEMTDELRCVSQGFNRRVHTHEKYDINGYRFHTEFHQKNRPNAKTINTGVYTRGADDLDYYGRLQKVYELTFNNANIELKLFVFKCHWFDPHGGMRSTPSIGLVEVRPTTTYSGSDVYVVAHQTKQVYYLSYPCQNEELMGWEVVFQVSPHGKLPIPSEDDYNNIDPVTYEGIFYQEEEQFGDLQIDIGLQELHNDVQMRGETVVDLKDIAMLTKRNANKDNIVETQPEPNADHEYSYDTDFDSEAENPMPRDESGDEW</sequence>
<dbReference type="Pfam" id="PF13960">
    <property type="entry name" value="DUF4218"/>
    <property type="match status" value="1"/>
</dbReference>
<dbReference type="PANTHER" id="PTHR48258:SF3">
    <property type="entry name" value="FK506-BINDING PROTEIN 4-LIKE ISOFORM X1"/>
    <property type="match status" value="1"/>
</dbReference>
<protein>
    <recommendedName>
        <fullName evidence="6">Transposon protein, putative, CACTA, En/Spm sub-class</fullName>
    </recommendedName>
</protein>
<dbReference type="AlphaFoldDB" id="A0AAD8RK25"/>
<reference evidence="4" key="1">
    <citation type="submission" date="2023-07" db="EMBL/GenBank/DDBJ databases">
        <title>A chromosome-level genome assembly of Lolium multiflorum.</title>
        <authorList>
            <person name="Chen Y."/>
            <person name="Copetti D."/>
            <person name="Kolliker R."/>
            <person name="Studer B."/>
        </authorList>
    </citation>
    <scope>NUCLEOTIDE SEQUENCE</scope>
    <source>
        <strain evidence="4">02402/16</strain>
        <tissue evidence="4">Leaf</tissue>
    </source>
</reference>
<feature type="region of interest" description="Disordered" evidence="1">
    <location>
        <begin position="1"/>
        <end position="196"/>
    </location>
</feature>
<dbReference type="Pfam" id="PF02992">
    <property type="entry name" value="Transposase_21"/>
    <property type="match status" value="1"/>
</dbReference>
<dbReference type="EMBL" id="JAUUTY010000005">
    <property type="protein sequence ID" value="KAK1626825.1"/>
    <property type="molecule type" value="Genomic_DNA"/>
</dbReference>
<feature type="domain" description="DUF4218" evidence="3">
    <location>
        <begin position="658"/>
        <end position="770"/>
    </location>
</feature>
<feature type="compositionally biased region" description="Basic residues" evidence="1">
    <location>
        <begin position="171"/>
        <end position="182"/>
    </location>
</feature>
<feature type="compositionally biased region" description="Low complexity" evidence="1">
    <location>
        <begin position="29"/>
        <end position="43"/>
    </location>
</feature>
<dbReference type="PANTHER" id="PTHR48258">
    <property type="entry name" value="DUF4218 DOMAIN-CONTAINING PROTEIN-RELATED"/>
    <property type="match status" value="1"/>
</dbReference>
<feature type="compositionally biased region" description="Basic and acidic residues" evidence="1">
    <location>
        <begin position="1119"/>
        <end position="1128"/>
    </location>
</feature>
<feature type="compositionally biased region" description="Pro residues" evidence="1">
    <location>
        <begin position="114"/>
        <end position="124"/>
    </location>
</feature>
<dbReference type="InterPro" id="IPR025312">
    <property type="entry name" value="DUF4216"/>
</dbReference>
<feature type="compositionally biased region" description="Low complexity" evidence="1">
    <location>
        <begin position="57"/>
        <end position="66"/>
    </location>
</feature>
<dbReference type="InterPro" id="IPR025452">
    <property type="entry name" value="DUF4218"/>
</dbReference>
<comment type="caution">
    <text evidence="4">The sequence shown here is derived from an EMBL/GenBank/DDBJ whole genome shotgun (WGS) entry which is preliminary data.</text>
</comment>
<feature type="compositionally biased region" description="Low complexity" evidence="1">
    <location>
        <begin position="74"/>
        <end position="84"/>
    </location>
</feature>
<evidence type="ECO:0000259" key="3">
    <source>
        <dbReference type="Pfam" id="PF13960"/>
    </source>
</evidence>
<name>A0AAD8RK25_LOLMU</name>
<dbReference type="Pfam" id="PF13952">
    <property type="entry name" value="DUF4216"/>
    <property type="match status" value="1"/>
</dbReference>
<feature type="compositionally biased region" description="Low complexity" evidence="1">
    <location>
        <begin position="150"/>
        <end position="163"/>
    </location>
</feature>
<feature type="domain" description="DUF4216" evidence="2">
    <location>
        <begin position="938"/>
        <end position="1014"/>
    </location>
</feature>
<evidence type="ECO:0000259" key="2">
    <source>
        <dbReference type="Pfam" id="PF13952"/>
    </source>
</evidence>
<accession>A0AAD8RK25</accession>
<evidence type="ECO:0008006" key="6">
    <source>
        <dbReference type="Google" id="ProtNLM"/>
    </source>
</evidence>
<feature type="compositionally biased region" description="Polar residues" evidence="1">
    <location>
        <begin position="1"/>
        <end position="13"/>
    </location>
</feature>
<gene>
    <name evidence="4" type="ORF">QYE76_001140</name>
</gene>
<evidence type="ECO:0000313" key="5">
    <source>
        <dbReference type="Proteomes" id="UP001231189"/>
    </source>
</evidence>
<evidence type="ECO:0000256" key="1">
    <source>
        <dbReference type="SAM" id="MobiDB-lite"/>
    </source>
</evidence>
<feature type="region of interest" description="Disordered" evidence="1">
    <location>
        <begin position="1088"/>
        <end position="1128"/>
    </location>
</feature>
<proteinExistence type="predicted"/>
<organism evidence="4 5">
    <name type="scientific">Lolium multiflorum</name>
    <name type="common">Italian ryegrass</name>
    <name type="synonym">Lolium perenne subsp. multiflorum</name>
    <dbReference type="NCBI Taxonomy" id="4521"/>
    <lineage>
        <taxon>Eukaryota</taxon>
        <taxon>Viridiplantae</taxon>
        <taxon>Streptophyta</taxon>
        <taxon>Embryophyta</taxon>
        <taxon>Tracheophyta</taxon>
        <taxon>Spermatophyta</taxon>
        <taxon>Magnoliopsida</taxon>
        <taxon>Liliopsida</taxon>
        <taxon>Poales</taxon>
        <taxon>Poaceae</taxon>
        <taxon>BOP clade</taxon>
        <taxon>Pooideae</taxon>
        <taxon>Poodae</taxon>
        <taxon>Poeae</taxon>
        <taxon>Poeae Chloroplast Group 2 (Poeae type)</taxon>
        <taxon>Loliodinae</taxon>
        <taxon>Loliinae</taxon>
        <taxon>Lolium</taxon>
    </lineage>
</organism>
<dbReference type="InterPro" id="IPR004242">
    <property type="entry name" value="Transposase_21"/>
</dbReference>